<evidence type="ECO:0000256" key="1">
    <source>
        <dbReference type="SAM" id="MobiDB-lite"/>
    </source>
</evidence>
<dbReference type="KEGG" id="mbai:MB901379_03137"/>
<feature type="region of interest" description="Disordered" evidence="1">
    <location>
        <begin position="24"/>
        <end position="52"/>
    </location>
</feature>
<sequence>MESSANEMSTRTHGVDMSVGMLEQASGESDRVQWRAARPNGCNSEAARATPW</sequence>
<proteinExistence type="predicted"/>
<accession>A0A3S4CX87</accession>
<evidence type="ECO:0000313" key="2">
    <source>
        <dbReference type="EMBL" id="VDM89560.1"/>
    </source>
</evidence>
<name>A0A3S4CX87_9MYCO</name>
<evidence type="ECO:0000313" key="3">
    <source>
        <dbReference type="Proteomes" id="UP000269998"/>
    </source>
</evidence>
<keyword evidence="3" id="KW-1185">Reference proteome</keyword>
<dbReference type="AlphaFoldDB" id="A0A3S4CX87"/>
<gene>
    <name evidence="2" type="ORF">MB901379_03137</name>
</gene>
<reference evidence="3" key="1">
    <citation type="submission" date="2018-02" db="EMBL/GenBank/DDBJ databases">
        <authorList>
            <person name="Seth-Smith MB H."/>
            <person name="Seth-Smith H."/>
        </authorList>
    </citation>
    <scope>NUCLEOTIDE SEQUENCE [LARGE SCALE GENOMIC DNA]</scope>
</reference>
<dbReference type="EMBL" id="LR130759">
    <property type="protein sequence ID" value="VDM89560.1"/>
    <property type="molecule type" value="Genomic_DNA"/>
</dbReference>
<organism evidence="2 3">
    <name type="scientific">Mycobacterium basiliense</name>
    <dbReference type="NCBI Taxonomy" id="2094119"/>
    <lineage>
        <taxon>Bacteria</taxon>
        <taxon>Bacillati</taxon>
        <taxon>Actinomycetota</taxon>
        <taxon>Actinomycetes</taxon>
        <taxon>Mycobacteriales</taxon>
        <taxon>Mycobacteriaceae</taxon>
        <taxon>Mycobacterium</taxon>
    </lineage>
</organism>
<dbReference type="Proteomes" id="UP000269998">
    <property type="component" value="Chromosome"/>
</dbReference>
<protein>
    <submittedName>
        <fullName evidence="2">Uncharacterized protein</fullName>
    </submittedName>
</protein>